<dbReference type="AlphaFoldDB" id="X1BWY2"/>
<proteinExistence type="predicted"/>
<reference evidence="1" key="1">
    <citation type="journal article" date="2014" name="Front. Microbiol.">
        <title>High frequency of phylogenetically diverse reductive dehalogenase-homologous genes in deep subseafloor sedimentary metagenomes.</title>
        <authorList>
            <person name="Kawai M."/>
            <person name="Futagami T."/>
            <person name="Toyoda A."/>
            <person name="Takaki Y."/>
            <person name="Nishi S."/>
            <person name="Hori S."/>
            <person name="Arai W."/>
            <person name="Tsubouchi T."/>
            <person name="Morono Y."/>
            <person name="Uchiyama I."/>
            <person name="Ito T."/>
            <person name="Fujiyama A."/>
            <person name="Inagaki F."/>
            <person name="Takami H."/>
        </authorList>
    </citation>
    <scope>NUCLEOTIDE SEQUENCE</scope>
    <source>
        <strain evidence="1">Expedition CK06-06</strain>
    </source>
</reference>
<dbReference type="EMBL" id="BART01012073">
    <property type="protein sequence ID" value="GAG76676.1"/>
    <property type="molecule type" value="Genomic_DNA"/>
</dbReference>
<sequence>MLFLGCKKKEEPDPTYRYMTAELKETFKFKEGTYWVFEDTVNGWKDCVYVTKYTYNVLSEDDADPTKPRDSYEIYFSSSFSGIKYKDQSGYWSSSDPDIASGDFNTRGVYDPADNLIYTEVIYHSPTTKNEYYDADKTIQVVSTSATVTIGSTNYGNAVKVHFQSNNILDEEESYYYFVKNIGLAKKELINLNQTWTLTDFLVVI</sequence>
<protein>
    <submittedName>
        <fullName evidence="1">Uncharacterized protein</fullName>
    </submittedName>
</protein>
<name>X1BWY2_9ZZZZ</name>
<organism evidence="1">
    <name type="scientific">marine sediment metagenome</name>
    <dbReference type="NCBI Taxonomy" id="412755"/>
    <lineage>
        <taxon>unclassified sequences</taxon>
        <taxon>metagenomes</taxon>
        <taxon>ecological metagenomes</taxon>
    </lineage>
</organism>
<accession>X1BWY2</accession>
<comment type="caution">
    <text evidence="1">The sequence shown here is derived from an EMBL/GenBank/DDBJ whole genome shotgun (WGS) entry which is preliminary data.</text>
</comment>
<gene>
    <name evidence="1" type="ORF">S01H4_25388</name>
</gene>
<evidence type="ECO:0000313" key="1">
    <source>
        <dbReference type="EMBL" id="GAG76676.1"/>
    </source>
</evidence>